<gene>
    <name evidence="4" type="ORF">EG028_01285</name>
</gene>
<sequence>MNEQTLLALIERVENGTATDEELGVYNAWCNSFQRTGEPVPDFETVRAEMLQRINAQIGHKPVRRLRYRIAAAAAVLLLLISGGIYLYMQPSGQLMADKSPSAVPVTDKAVLTLADGTTITLGEAAEGELATQSGAKITKHKDNQLSYESVSEGKDSDLAYNTLRMPRGEKYRVTLPDGSQVWLNASSSLRFPTSFTGGERVVELSGEAYFEIAAQPSRPFKVKTGQMEVQVLGTKFNIMAYPDEPEIKSTLVQGGVRLYAESGEVVLKPGQQGLFNGRQAGFRVKQVNAADVMAWKNGFFVFNDEDMAVIMRAIERWYDVDIVLTPGVANKKFGAVISQRKDIASVLKALELTGSIHFKIEGRKITVAQQ</sequence>
<dbReference type="InterPro" id="IPR006860">
    <property type="entry name" value="FecR"/>
</dbReference>
<evidence type="ECO:0000256" key="1">
    <source>
        <dbReference type="SAM" id="Phobius"/>
    </source>
</evidence>
<dbReference type="AlphaFoldDB" id="A0A3N4MHQ2"/>
<dbReference type="EMBL" id="RMBX01000001">
    <property type="protein sequence ID" value="RPD42955.1"/>
    <property type="molecule type" value="Genomic_DNA"/>
</dbReference>
<protein>
    <submittedName>
        <fullName evidence="4">DUF4974 domain-containing protein</fullName>
    </submittedName>
</protein>
<dbReference type="OrthoDB" id="1099963at2"/>
<dbReference type="FunFam" id="2.60.120.1440:FF:000001">
    <property type="entry name" value="Putative anti-sigma factor"/>
    <property type="match status" value="1"/>
</dbReference>
<dbReference type="Gene3D" id="2.60.120.1440">
    <property type="match status" value="1"/>
</dbReference>
<dbReference type="Pfam" id="PF16344">
    <property type="entry name" value="FecR_C"/>
    <property type="match status" value="1"/>
</dbReference>
<organism evidence="4 5">
    <name type="scientific">Chitinophaga barathri</name>
    <dbReference type="NCBI Taxonomy" id="1647451"/>
    <lineage>
        <taxon>Bacteria</taxon>
        <taxon>Pseudomonadati</taxon>
        <taxon>Bacteroidota</taxon>
        <taxon>Chitinophagia</taxon>
        <taxon>Chitinophagales</taxon>
        <taxon>Chitinophagaceae</taxon>
        <taxon>Chitinophaga</taxon>
    </lineage>
</organism>
<dbReference type="Gene3D" id="3.55.50.30">
    <property type="match status" value="1"/>
</dbReference>
<dbReference type="RefSeq" id="WP_120514227.1">
    <property type="nucleotide sequence ID" value="NZ_QXZY01000001.1"/>
</dbReference>
<feature type="domain" description="Protein FecR C-terminal" evidence="3">
    <location>
        <begin position="301"/>
        <end position="368"/>
    </location>
</feature>
<dbReference type="PANTHER" id="PTHR30273">
    <property type="entry name" value="PERIPLASMIC SIGNAL SENSOR AND SIGMA FACTOR ACTIVATOR FECR-RELATED"/>
    <property type="match status" value="1"/>
</dbReference>
<dbReference type="PIRSF" id="PIRSF018266">
    <property type="entry name" value="FecR"/>
    <property type="match status" value="1"/>
</dbReference>
<dbReference type="Proteomes" id="UP000279089">
    <property type="component" value="Unassembled WGS sequence"/>
</dbReference>
<reference evidence="5" key="1">
    <citation type="submission" date="2018-11" db="EMBL/GenBank/DDBJ databases">
        <title>Chitinophaga lutea sp.nov., isolate from arsenic contaminated soil.</title>
        <authorList>
            <person name="Zong Y."/>
        </authorList>
    </citation>
    <scope>NUCLEOTIDE SEQUENCE [LARGE SCALE GENOMIC DNA]</scope>
    <source>
        <strain evidence="5">YLT18</strain>
    </source>
</reference>
<feature type="domain" description="FecR protein" evidence="2">
    <location>
        <begin position="163"/>
        <end position="258"/>
    </location>
</feature>
<dbReference type="InterPro" id="IPR012373">
    <property type="entry name" value="Ferrdict_sens_TM"/>
</dbReference>
<dbReference type="PANTHER" id="PTHR30273:SF2">
    <property type="entry name" value="PROTEIN FECR"/>
    <property type="match status" value="1"/>
</dbReference>
<keyword evidence="1" id="KW-0812">Transmembrane</keyword>
<dbReference type="GO" id="GO:0016989">
    <property type="term" value="F:sigma factor antagonist activity"/>
    <property type="evidence" value="ECO:0007669"/>
    <property type="project" value="TreeGrafter"/>
</dbReference>
<name>A0A3N4MHQ2_9BACT</name>
<comment type="caution">
    <text evidence="4">The sequence shown here is derived from an EMBL/GenBank/DDBJ whole genome shotgun (WGS) entry which is preliminary data.</text>
</comment>
<proteinExistence type="predicted"/>
<dbReference type="Pfam" id="PF04773">
    <property type="entry name" value="FecR"/>
    <property type="match status" value="1"/>
</dbReference>
<keyword evidence="1" id="KW-0472">Membrane</keyword>
<feature type="transmembrane region" description="Helical" evidence="1">
    <location>
        <begin position="70"/>
        <end position="89"/>
    </location>
</feature>
<keyword evidence="1" id="KW-1133">Transmembrane helix</keyword>
<evidence type="ECO:0000259" key="2">
    <source>
        <dbReference type="Pfam" id="PF04773"/>
    </source>
</evidence>
<evidence type="ECO:0000313" key="4">
    <source>
        <dbReference type="EMBL" id="RPD42955.1"/>
    </source>
</evidence>
<evidence type="ECO:0000313" key="5">
    <source>
        <dbReference type="Proteomes" id="UP000279089"/>
    </source>
</evidence>
<dbReference type="InterPro" id="IPR032508">
    <property type="entry name" value="FecR_C"/>
</dbReference>
<evidence type="ECO:0000259" key="3">
    <source>
        <dbReference type="Pfam" id="PF16344"/>
    </source>
</evidence>
<accession>A0A3N4MHQ2</accession>
<keyword evidence="5" id="KW-1185">Reference proteome</keyword>